<proteinExistence type="predicted"/>
<evidence type="ECO:0000313" key="2">
    <source>
        <dbReference type="Proteomes" id="UP000828390"/>
    </source>
</evidence>
<dbReference type="Gene3D" id="2.40.50.140">
    <property type="entry name" value="Nucleic acid-binding proteins"/>
    <property type="match status" value="1"/>
</dbReference>
<reference evidence="1" key="1">
    <citation type="journal article" date="2019" name="bioRxiv">
        <title>The Genome of the Zebra Mussel, Dreissena polymorpha: A Resource for Invasive Species Research.</title>
        <authorList>
            <person name="McCartney M.A."/>
            <person name="Auch B."/>
            <person name="Kono T."/>
            <person name="Mallez S."/>
            <person name="Zhang Y."/>
            <person name="Obille A."/>
            <person name="Becker A."/>
            <person name="Abrahante J.E."/>
            <person name="Garbe J."/>
            <person name="Badalamenti J.P."/>
            <person name="Herman A."/>
            <person name="Mangelson H."/>
            <person name="Liachko I."/>
            <person name="Sullivan S."/>
            <person name="Sone E.D."/>
            <person name="Koren S."/>
            <person name="Silverstein K.A.T."/>
            <person name="Beckman K.B."/>
            <person name="Gohl D.M."/>
        </authorList>
    </citation>
    <scope>NUCLEOTIDE SEQUENCE</scope>
    <source>
        <strain evidence="1">Duluth1</strain>
        <tissue evidence="1">Whole animal</tissue>
    </source>
</reference>
<dbReference type="Pfam" id="PF17659">
    <property type="entry name" value="RADX"/>
    <property type="match status" value="1"/>
</dbReference>
<dbReference type="InterPro" id="IPR012340">
    <property type="entry name" value="NA-bd_OB-fold"/>
</dbReference>
<sequence length="318" mass="35866">MVLDVIEVVLTDGEYKVKVILAPELNSLIQTCQLQAGSHIVITSAHVHFDETDIDSGKTVIVKGLTVTGYGTLPGDKDLSRLQWADDCSPHEQTCLPLTSSRGYHVSVWSTMEMCGDCWKMEATLSGLPEGVEAKDIYGIKDLARSWGSVRASNPALLVRVQVKSRMIHYAKPSKNDKWPFQAHLLVADKTGACTAVLWNAMCPQLYHSIKEGTVLFLRKFTTKKSFNVPRIKPALKNTQLFDIDLNINSHHPETEVKVIHESRLPDGIELPNRLYNFVNRRQVWCLPDNHICDIAGMVTYVGRYEREHINSRKFLLQ</sequence>
<dbReference type="AlphaFoldDB" id="A0A9D4LDZ3"/>
<reference evidence="1" key="2">
    <citation type="submission" date="2020-11" db="EMBL/GenBank/DDBJ databases">
        <authorList>
            <person name="McCartney M.A."/>
            <person name="Auch B."/>
            <person name="Kono T."/>
            <person name="Mallez S."/>
            <person name="Becker A."/>
            <person name="Gohl D.M."/>
            <person name="Silverstein K.A.T."/>
            <person name="Koren S."/>
            <person name="Bechman K.B."/>
            <person name="Herman A."/>
            <person name="Abrahante J.E."/>
            <person name="Garbe J."/>
        </authorList>
    </citation>
    <scope>NUCLEOTIDE SEQUENCE</scope>
    <source>
        <strain evidence="1">Duluth1</strain>
        <tissue evidence="1">Whole animal</tissue>
    </source>
</reference>
<dbReference type="EMBL" id="JAIWYP010000003">
    <property type="protein sequence ID" value="KAH3855477.1"/>
    <property type="molecule type" value="Genomic_DNA"/>
</dbReference>
<comment type="caution">
    <text evidence="1">The sequence shown here is derived from an EMBL/GenBank/DDBJ whole genome shotgun (WGS) entry which is preliminary data.</text>
</comment>
<keyword evidence="2" id="KW-1185">Reference proteome</keyword>
<dbReference type="GO" id="GO:0003697">
    <property type="term" value="F:single-stranded DNA binding"/>
    <property type="evidence" value="ECO:0007669"/>
    <property type="project" value="InterPro"/>
</dbReference>
<name>A0A9D4LDZ3_DREPO</name>
<dbReference type="PANTHER" id="PTHR14944:SF2">
    <property type="entry name" value="RPA-RELATED PROTEIN RADX"/>
    <property type="match status" value="1"/>
</dbReference>
<evidence type="ECO:0000313" key="1">
    <source>
        <dbReference type="EMBL" id="KAH3855477.1"/>
    </source>
</evidence>
<dbReference type="Proteomes" id="UP000828390">
    <property type="component" value="Unassembled WGS sequence"/>
</dbReference>
<dbReference type="InterPro" id="IPR040893">
    <property type="entry name" value="RADX"/>
</dbReference>
<organism evidence="1 2">
    <name type="scientific">Dreissena polymorpha</name>
    <name type="common">Zebra mussel</name>
    <name type="synonym">Mytilus polymorpha</name>
    <dbReference type="NCBI Taxonomy" id="45954"/>
    <lineage>
        <taxon>Eukaryota</taxon>
        <taxon>Metazoa</taxon>
        <taxon>Spiralia</taxon>
        <taxon>Lophotrochozoa</taxon>
        <taxon>Mollusca</taxon>
        <taxon>Bivalvia</taxon>
        <taxon>Autobranchia</taxon>
        <taxon>Heteroconchia</taxon>
        <taxon>Euheterodonta</taxon>
        <taxon>Imparidentia</taxon>
        <taxon>Neoheterodontei</taxon>
        <taxon>Myida</taxon>
        <taxon>Dreissenoidea</taxon>
        <taxon>Dreissenidae</taxon>
        <taxon>Dreissena</taxon>
    </lineage>
</organism>
<accession>A0A9D4LDZ3</accession>
<gene>
    <name evidence="1" type="ORF">DPMN_098044</name>
</gene>
<protein>
    <submittedName>
        <fullName evidence="1">Uncharacterized protein</fullName>
    </submittedName>
</protein>
<dbReference type="SUPFAM" id="SSF50249">
    <property type="entry name" value="Nucleic acid-binding proteins"/>
    <property type="match status" value="1"/>
</dbReference>
<dbReference type="PANTHER" id="PTHR14944">
    <property type="entry name" value="RPA-RELATED PROTEIN RADX"/>
    <property type="match status" value="1"/>
</dbReference>